<dbReference type="EMBL" id="WCRY01000005">
    <property type="protein sequence ID" value="KAB4484480.1"/>
    <property type="molecule type" value="Genomic_DNA"/>
</dbReference>
<dbReference type="EMBL" id="QSJP01000008">
    <property type="protein sequence ID" value="RHD88342.1"/>
    <property type="molecule type" value="Genomic_DNA"/>
</dbReference>
<evidence type="ECO:0000313" key="7">
    <source>
        <dbReference type="Proteomes" id="UP000284785"/>
    </source>
</evidence>
<reference evidence="8 9" key="2">
    <citation type="journal article" date="2019" name="Nat. Med.">
        <title>A library of human gut bacterial isolates paired with longitudinal multiomics data enables mechanistic microbiome research.</title>
        <authorList>
            <person name="Poyet M."/>
            <person name="Groussin M."/>
            <person name="Gibbons S.M."/>
            <person name="Avila-Pacheco J."/>
            <person name="Jiang X."/>
            <person name="Kearney S.M."/>
            <person name="Perrotta A.R."/>
            <person name="Berdy B."/>
            <person name="Zhao S."/>
            <person name="Lieberman T.D."/>
            <person name="Swanson P.K."/>
            <person name="Smith M."/>
            <person name="Roesemann S."/>
            <person name="Alexander J.E."/>
            <person name="Rich S.A."/>
            <person name="Livny J."/>
            <person name="Vlamakis H."/>
            <person name="Clish C."/>
            <person name="Bullock K."/>
            <person name="Deik A."/>
            <person name="Scott J."/>
            <person name="Pierce K.A."/>
            <person name="Xavier R.J."/>
            <person name="Alm E.J."/>
        </authorList>
    </citation>
    <scope>NUCLEOTIDE SEQUENCE [LARGE SCALE GENOMIC DNA]</scope>
    <source>
        <strain evidence="5 8">BIOML-A162</strain>
        <strain evidence="4 9">BIOML-A188</strain>
    </source>
</reference>
<organism evidence="5 8">
    <name type="scientific">Bacteroides thetaiotaomicron</name>
    <dbReference type="NCBI Taxonomy" id="818"/>
    <lineage>
        <taxon>Bacteria</taxon>
        <taxon>Pseudomonadati</taxon>
        <taxon>Bacteroidota</taxon>
        <taxon>Bacteroidia</taxon>
        <taxon>Bacteroidales</taxon>
        <taxon>Bacteroidaceae</taxon>
        <taxon>Bacteroides</taxon>
    </lineage>
</organism>
<dbReference type="GeneID" id="60924466"/>
<feature type="domain" description="Phospholipase/carboxylesterase/thioesterase" evidence="3">
    <location>
        <begin position="48"/>
        <end position="239"/>
    </location>
</feature>
<dbReference type="InterPro" id="IPR050955">
    <property type="entry name" value="Plant_Biomass_Hydrol_Est"/>
</dbReference>
<accession>A0A0P0FKU2</accession>
<feature type="chain" id="PRO_5014235821" evidence="2">
    <location>
        <begin position="20"/>
        <end position="255"/>
    </location>
</feature>
<gene>
    <name evidence="6" type="ORF">DW780_11290</name>
    <name evidence="5" type="ORF">GAN91_07555</name>
    <name evidence="4" type="ORF">GAO51_02825</name>
</gene>
<evidence type="ECO:0000259" key="3">
    <source>
        <dbReference type="Pfam" id="PF02230"/>
    </source>
</evidence>
<dbReference type="Proteomes" id="UP000436858">
    <property type="component" value="Unassembled WGS sequence"/>
</dbReference>
<evidence type="ECO:0000313" key="6">
    <source>
        <dbReference type="EMBL" id="RHD88342.1"/>
    </source>
</evidence>
<dbReference type="EMBL" id="WCSY01000002">
    <property type="protein sequence ID" value="KAB4315540.1"/>
    <property type="molecule type" value="Genomic_DNA"/>
</dbReference>
<proteinExistence type="predicted"/>
<sequence>MKQWSILLVFLSLSLSLSAQQGYEKDVFVSSTGDSLPYRMIRPESMKAGKKYPLVLFLHGAGERGNDNERQLTHGGQMFLNPVNREKYPAFVLVPQCPAGSYWAYTERPKSLFPADMPAGQEMSSLTRTLKQLLDTYLAMPEVDKKRIYIVGLSMGAMGTYDLVVRYPEIFAAAVPICGSVNPDRLPAAKEVKFRIFHGDADDVVTVEGSREAYKALKAAGAKVEYIEFPGCNHGSWNPAFNYPGFMEWLFKQKK</sequence>
<dbReference type="Proteomes" id="UP000284785">
    <property type="component" value="Unassembled WGS sequence"/>
</dbReference>
<dbReference type="Proteomes" id="UP000440614">
    <property type="component" value="Unassembled WGS sequence"/>
</dbReference>
<evidence type="ECO:0000256" key="1">
    <source>
        <dbReference type="ARBA" id="ARBA00022729"/>
    </source>
</evidence>
<comment type="caution">
    <text evidence="5">The sequence shown here is derived from an EMBL/GenBank/DDBJ whole genome shotgun (WGS) entry which is preliminary data.</text>
</comment>
<evidence type="ECO:0000256" key="2">
    <source>
        <dbReference type="SAM" id="SignalP"/>
    </source>
</evidence>
<dbReference type="InterPro" id="IPR003140">
    <property type="entry name" value="PLipase/COase/thioEstase"/>
</dbReference>
<dbReference type="PANTHER" id="PTHR43037">
    <property type="entry name" value="UNNAMED PRODUCT-RELATED"/>
    <property type="match status" value="1"/>
</dbReference>
<reference evidence="6 7" key="1">
    <citation type="submission" date="2018-08" db="EMBL/GenBank/DDBJ databases">
        <title>A genome reference for cultivated species of the human gut microbiota.</title>
        <authorList>
            <person name="Zou Y."/>
            <person name="Xue W."/>
            <person name="Luo G."/>
        </authorList>
    </citation>
    <scope>NUCLEOTIDE SEQUENCE [LARGE SCALE GENOMIC DNA]</scope>
    <source>
        <strain evidence="6 7">AM30-26</strain>
    </source>
</reference>
<dbReference type="RefSeq" id="WP_011108741.1">
    <property type="nucleotide sequence ID" value="NZ_CAXKYD010000010.1"/>
</dbReference>
<dbReference type="AlphaFoldDB" id="A0A0P0FKU2"/>
<dbReference type="GO" id="GO:0016787">
    <property type="term" value="F:hydrolase activity"/>
    <property type="evidence" value="ECO:0007669"/>
    <property type="project" value="InterPro"/>
</dbReference>
<dbReference type="Pfam" id="PF02230">
    <property type="entry name" value="Abhydrolase_2"/>
    <property type="match status" value="1"/>
</dbReference>
<evidence type="ECO:0000313" key="9">
    <source>
        <dbReference type="Proteomes" id="UP000440614"/>
    </source>
</evidence>
<dbReference type="OMA" id="ANHNSWD"/>
<evidence type="ECO:0000313" key="5">
    <source>
        <dbReference type="EMBL" id="KAB4484480.1"/>
    </source>
</evidence>
<name>A0A0P0FKU2_BACT4</name>
<dbReference type="PANTHER" id="PTHR43037:SF1">
    <property type="entry name" value="BLL1128 PROTEIN"/>
    <property type="match status" value="1"/>
</dbReference>
<feature type="signal peptide" evidence="2">
    <location>
        <begin position="1"/>
        <end position="19"/>
    </location>
</feature>
<keyword evidence="1 2" id="KW-0732">Signal</keyword>
<dbReference type="KEGG" id="btho:Btheta7330_05016"/>
<dbReference type="SUPFAM" id="SSF53474">
    <property type="entry name" value="alpha/beta-Hydrolases"/>
    <property type="match status" value="1"/>
</dbReference>
<evidence type="ECO:0000313" key="4">
    <source>
        <dbReference type="EMBL" id="KAB4315540.1"/>
    </source>
</evidence>
<protein>
    <submittedName>
        <fullName evidence="5">Phospholipase</fullName>
    </submittedName>
</protein>
<dbReference type="InterPro" id="IPR029058">
    <property type="entry name" value="AB_hydrolase_fold"/>
</dbReference>
<evidence type="ECO:0000313" key="8">
    <source>
        <dbReference type="Proteomes" id="UP000436858"/>
    </source>
</evidence>
<dbReference type="Gene3D" id="3.40.50.1820">
    <property type="entry name" value="alpha/beta hydrolase"/>
    <property type="match status" value="1"/>
</dbReference>